<organism evidence="2 3">
    <name type="scientific">Parafrankia colletiae</name>
    <dbReference type="NCBI Taxonomy" id="573497"/>
    <lineage>
        <taxon>Bacteria</taxon>
        <taxon>Bacillati</taxon>
        <taxon>Actinomycetota</taxon>
        <taxon>Actinomycetes</taxon>
        <taxon>Frankiales</taxon>
        <taxon>Frankiaceae</taxon>
        <taxon>Parafrankia</taxon>
    </lineage>
</organism>
<dbReference type="PANTHER" id="PTHR43157:SF31">
    <property type="entry name" value="PHOSPHATIDYLINOSITOL-GLYCAN BIOSYNTHESIS CLASS F PROTEIN"/>
    <property type="match status" value="1"/>
</dbReference>
<dbReference type="PRINTS" id="PR00081">
    <property type="entry name" value="GDHRDH"/>
</dbReference>
<proteinExistence type="predicted"/>
<accession>A0A1S1Q6V1</accession>
<dbReference type="GO" id="GO:0016491">
    <property type="term" value="F:oxidoreductase activity"/>
    <property type="evidence" value="ECO:0007669"/>
    <property type="project" value="UniProtKB-KW"/>
</dbReference>
<dbReference type="PANTHER" id="PTHR43157">
    <property type="entry name" value="PHOSPHATIDYLINOSITOL-GLYCAN BIOSYNTHESIS CLASS F PROTEIN-RELATED"/>
    <property type="match status" value="1"/>
</dbReference>
<dbReference type="Gene3D" id="3.40.50.720">
    <property type="entry name" value="NAD(P)-binding Rossmann-like Domain"/>
    <property type="match status" value="1"/>
</dbReference>
<keyword evidence="3" id="KW-1185">Reference proteome</keyword>
<evidence type="ECO:0000313" key="2">
    <source>
        <dbReference type="EMBL" id="OHV29670.1"/>
    </source>
</evidence>
<dbReference type="OrthoDB" id="4577644at2"/>
<name>A0A1S1Q6V1_9ACTN</name>
<evidence type="ECO:0000313" key="3">
    <source>
        <dbReference type="Proteomes" id="UP000179627"/>
    </source>
</evidence>
<gene>
    <name evidence="2" type="ORF">CC117_28725</name>
</gene>
<dbReference type="NCBIfam" id="NF004513">
    <property type="entry name" value="PRK05854.1"/>
    <property type="match status" value="1"/>
</dbReference>
<reference evidence="3" key="1">
    <citation type="submission" date="2016-07" db="EMBL/GenBank/DDBJ databases">
        <title>Sequence Frankia sp. strain CcI1.17.</title>
        <authorList>
            <person name="Ghodhbane-Gtari F."/>
            <person name="Swanson E."/>
            <person name="Gueddou A."/>
            <person name="Morris K."/>
            <person name="Hezbri K."/>
            <person name="Ktari A."/>
            <person name="Nouioui I."/>
            <person name="Abebe-Akele F."/>
            <person name="Simpson S."/>
            <person name="Thomas K."/>
            <person name="Gtari M."/>
            <person name="Tisa L.S."/>
            <person name="Hurst S."/>
        </authorList>
    </citation>
    <scope>NUCLEOTIDE SEQUENCE [LARGE SCALE GENOMIC DNA]</scope>
    <source>
        <strain evidence="3">Cc1.17</strain>
    </source>
</reference>
<dbReference type="EMBL" id="MBLM01000160">
    <property type="protein sequence ID" value="OHV29670.1"/>
    <property type="molecule type" value="Genomic_DNA"/>
</dbReference>
<protein>
    <submittedName>
        <fullName evidence="2">Short-chain dehydrogenase</fullName>
    </submittedName>
</protein>
<comment type="caution">
    <text evidence="2">The sequence shown here is derived from an EMBL/GenBank/DDBJ whole genome shotgun (WGS) entry which is preliminary data.</text>
</comment>
<dbReference type="SUPFAM" id="SSF51735">
    <property type="entry name" value="NAD(P)-binding Rossmann-fold domains"/>
    <property type="match status" value="1"/>
</dbReference>
<dbReference type="AlphaFoldDB" id="A0A1S1Q6V1"/>
<evidence type="ECO:0000256" key="1">
    <source>
        <dbReference type="ARBA" id="ARBA00023002"/>
    </source>
</evidence>
<dbReference type="Pfam" id="PF00106">
    <property type="entry name" value="adh_short"/>
    <property type="match status" value="1"/>
</dbReference>
<dbReference type="Proteomes" id="UP000179627">
    <property type="component" value="Unassembled WGS sequence"/>
</dbReference>
<dbReference type="CDD" id="cd05327">
    <property type="entry name" value="retinol-DH_like_SDR_c_like"/>
    <property type="match status" value="1"/>
</dbReference>
<dbReference type="InterPro" id="IPR002347">
    <property type="entry name" value="SDR_fam"/>
</dbReference>
<dbReference type="NCBIfam" id="NF004846">
    <property type="entry name" value="PRK06197.1"/>
    <property type="match status" value="1"/>
</dbReference>
<keyword evidence="1" id="KW-0560">Oxidoreductase</keyword>
<dbReference type="RefSeq" id="WP_071090284.1">
    <property type="nucleotide sequence ID" value="NZ_MBLM01000160.1"/>
</dbReference>
<dbReference type="InterPro" id="IPR036291">
    <property type="entry name" value="NAD(P)-bd_dom_sf"/>
</dbReference>
<sequence>MVKEPRRRRWSANDVPDLSGRTAVITGANSGIGFEAAKVLAGRGATVVLACRNPVKAQDALNTIRTATPEADVSVLEMDLNSLASVRKAAEALRAERPVIDLLVNNAGVTLLPYGLTADGFELHFGVNYLGHFAFTGIVLDAVLAADAGRIVTVGSNAHRMGKIDFDDLHFAEGYRPLRGYARSKLANLLFAFDLQRRLEAAGSSARSLAAHPGGANTEILPSVGPVRRRLKRVADRIPNPIVHSAHMGALPTLRAATDPASKGGEYYGPRGLLKMTGPPVLVRPSTASRSAETAERLWEHSERLTGVTYSL</sequence>